<dbReference type="EMBL" id="JAMKFB020000047">
    <property type="protein sequence ID" value="KAL0154051.1"/>
    <property type="molecule type" value="Genomic_DNA"/>
</dbReference>
<evidence type="ECO:0000313" key="1">
    <source>
        <dbReference type="EMBL" id="KAL0154051.1"/>
    </source>
</evidence>
<sequence>DEGPAAVSPVKKMTHYYLLGGLHARDIAGHRVTVSYSVGRKNQQNAIKDYLGGESDEPRDVFLIIIEYLEELDTFITNGLHEQGLKVHAIFCE</sequence>
<reference evidence="1 2" key="1">
    <citation type="submission" date="2024-05" db="EMBL/GenBank/DDBJ databases">
        <title>Genome sequencing and assembly of Indian major carp, Cirrhinus mrigala (Hamilton, 1822).</title>
        <authorList>
            <person name="Mohindra V."/>
            <person name="Chowdhury L.M."/>
            <person name="Lal K."/>
            <person name="Jena J.K."/>
        </authorList>
    </citation>
    <scope>NUCLEOTIDE SEQUENCE [LARGE SCALE GENOMIC DNA]</scope>
    <source>
        <strain evidence="1">CM1030</strain>
        <tissue evidence="1">Blood</tissue>
    </source>
</reference>
<gene>
    <name evidence="1" type="ORF">M9458_050625</name>
</gene>
<protein>
    <submittedName>
        <fullName evidence="1">Uncharacterized protein</fullName>
    </submittedName>
</protein>
<proteinExistence type="predicted"/>
<organism evidence="1 2">
    <name type="scientific">Cirrhinus mrigala</name>
    <name type="common">Mrigala</name>
    <dbReference type="NCBI Taxonomy" id="683832"/>
    <lineage>
        <taxon>Eukaryota</taxon>
        <taxon>Metazoa</taxon>
        <taxon>Chordata</taxon>
        <taxon>Craniata</taxon>
        <taxon>Vertebrata</taxon>
        <taxon>Euteleostomi</taxon>
        <taxon>Actinopterygii</taxon>
        <taxon>Neopterygii</taxon>
        <taxon>Teleostei</taxon>
        <taxon>Ostariophysi</taxon>
        <taxon>Cypriniformes</taxon>
        <taxon>Cyprinidae</taxon>
        <taxon>Labeoninae</taxon>
        <taxon>Labeonini</taxon>
        <taxon>Cirrhinus</taxon>
    </lineage>
</organism>
<evidence type="ECO:0000313" key="2">
    <source>
        <dbReference type="Proteomes" id="UP001529510"/>
    </source>
</evidence>
<feature type="non-terminal residue" evidence="1">
    <location>
        <position position="1"/>
    </location>
</feature>
<dbReference type="AlphaFoldDB" id="A0ABD0MZP6"/>
<comment type="caution">
    <text evidence="1">The sequence shown here is derived from an EMBL/GenBank/DDBJ whole genome shotgun (WGS) entry which is preliminary data.</text>
</comment>
<dbReference type="Proteomes" id="UP001529510">
    <property type="component" value="Unassembled WGS sequence"/>
</dbReference>
<keyword evidence="2" id="KW-1185">Reference proteome</keyword>
<name>A0ABD0MZP6_CIRMR</name>
<accession>A0ABD0MZP6</accession>